<feature type="chain" id="PRO_5042149976" evidence="2">
    <location>
        <begin position="29"/>
        <end position="109"/>
    </location>
</feature>
<evidence type="ECO:0000313" key="4">
    <source>
        <dbReference type="Proteomes" id="UP001292094"/>
    </source>
</evidence>
<name>A0AAE1P6Y2_9EUCA</name>
<gene>
    <name evidence="3" type="ORF">Pmani_026031</name>
</gene>
<organism evidence="3 4">
    <name type="scientific">Petrolisthes manimaculis</name>
    <dbReference type="NCBI Taxonomy" id="1843537"/>
    <lineage>
        <taxon>Eukaryota</taxon>
        <taxon>Metazoa</taxon>
        <taxon>Ecdysozoa</taxon>
        <taxon>Arthropoda</taxon>
        <taxon>Crustacea</taxon>
        <taxon>Multicrustacea</taxon>
        <taxon>Malacostraca</taxon>
        <taxon>Eumalacostraca</taxon>
        <taxon>Eucarida</taxon>
        <taxon>Decapoda</taxon>
        <taxon>Pleocyemata</taxon>
        <taxon>Anomura</taxon>
        <taxon>Galatheoidea</taxon>
        <taxon>Porcellanidae</taxon>
        <taxon>Petrolisthes</taxon>
    </lineage>
</organism>
<accession>A0AAE1P6Y2</accession>
<dbReference type="EMBL" id="JAWZYT010002817">
    <property type="protein sequence ID" value="KAK4301856.1"/>
    <property type="molecule type" value="Genomic_DNA"/>
</dbReference>
<comment type="caution">
    <text evidence="3">The sequence shown here is derived from an EMBL/GenBank/DDBJ whole genome shotgun (WGS) entry which is preliminary data.</text>
</comment>
<evidence type="ECO:0000313" key="3">
    <source>
        <dbReference type="EMBL" id="KAK4301856.1"/>
    </source>
</evidence>
<proteinExistence type="predicted"/>
<evidence type="ECO:0000256" key="2">
    <source>
        <dbReference type="SAM" id="SignalP"/>
    </source>
</evidence>
<evidence type="ECO:0000256" key="1">
    <source>
        <dbReference type="SAM" id="MobiDB-lite"/>
    </source>
</evidence>
<feature type="region of interest" description="Disordered" evidence="1">
    <location>
        <begin position="58"/>
        <end position="109"/>
    </location>
</feature>
<keyword evidence="4" id="KW-1185">Reference proteome</keyword>
<reference evidence="3" key="1">
    <citation type="submission" date="2023-11" db="EMBL/GenBank/DDBJ databases">
        <title>Genome assemblies of two species of porcelain crab, Petrolisthes cinctipes and Petrolisthes manimaculis (Anomura: Porcellanidae).</title>
        <authorList>
            <person name="Angst P."/>
        </authorList>
    </citation>
    <scope>NUCLEOTIDE SEQUENCE</scope>
    <source>
        <strain evidence="3">PB745_02</strain>
        <tissue evidence="3">Gill</tissue>
    </source>
</reference>
<dbReference type="AlphaFoldDB" id="A0AAE1P6Y2"/>
<feature type="signal peptide" evidence="2">
    <location>
        <begin position="1"/>
        <end position="28"/>
    </location>
</feature>
<protein>
    <submittedName>
        <fullName evidence="3">Uncharacterized protein</fullName>
    </submittedName>
</protein>
<sequence length="109" mass="11934">MAVSQHHWFISVAVVLCWCVLLAGGTQTQHDEPNTEKIVQEIYYKKSGPYESALRITQEGPLLSDDQQDGIQSQNDDIPSKEIRVGRGQTQGLHGVDASAATKSPRVSS</sequence>
<keyword evidence="2" id="KW-0732">Signal</keyword>
<dbReference type="Proteomes" id="UP001292094">
    <property type="component" value="Unassembled WGS sequence"/>
</dbReference>